<evidence type="ECO:0000256" key="1">
    <source>
        <dbReference type="ARBA" id="ARBA00022679"/>
    </source>
</evidence>
<reference evidence="3 4" key="1">
    <citation type="journal article" date="2015" name="Nature">
        <title>rRNA introns, odd ribosomes, and small enigmatic genomes across a large radiation of phyla.</title>
        <authorList>
            <person name="Brown C.T."/>
            <person name="Hug L.A."/>
            <person name="Thomas B.C."/>
            <person name="Sharon I."/>
            <person name="Castelle C.J."/>
            <person name="Singh A."/>
            <person name="Wilkins M.J."/>
            <person name="Williams K.H."/>
            <person name="Banfield J.F."/>
        </authorList>
    </citation>
    <scope>NUCLEOTIDE SEQUENCE [LARGE SCALE GENOMIC DNA]</scope>
</reference>
<evidence type="ECO:0000313" key="4">
    <source>
        <dbReference type="Proteomes" id="UP000034732"/>
    </source>
</evidence>
<sequence length="376" mass="43433">MKILMWARSDLYDYIGGDRVQIENTANALRVLGVDVDIATDINIDIETYDLVHVFQLDWTPETYFYVQKARKHNKPVILSPIHHSLKEVHRFDNEYVFDYRRITKYLFREQHNRDTFKNIYRSLFNIKKARPTFLSLLIGLAAMHKRTLQSANVVLVQTEIEAKDLKETYNVDFEWEKVLNGVSRSFVDVPLVPSPIGVENYIISVGRVEPRKNTLKIIDAVADFRKKHNLDVKLVLVGKKSRNHIEYLIRFGFAVRRHSWIVHIEELENAKMPPLYQHAKVCVSASWFETTGLTLLEALFCGTNAVASGDRAKEYLGAYASYCDPGSVASIESAVEKEFFSARPKLPIEMKKTYTWENTASKIKGIYMKELVYAD</sequence>
<comment type="caution">
    <text evidence="3">The sequence shown here is derived from an EMBL/GenBank/DDBJ whole genome shotgun (WGS) entry which is preliminary data.</text>
</comment>
<dbReference type="GO" id="GO:0016757">
    <property type="term" value="F:glycosyltransferase activity"/>
    <property type="evidence" value="ECO:0007669"/>
    <property type="project" value="InterPro"/>
</dbReference>
<dbReference type="PATRIC" id="fig|1619107.3.peg.257"/>
<dbReference type="PANTHER" id="PTHR46401">
    <property type="entry name" value="GLYCOSYLTRANSFERASE WBBK-RELATED"/>
    <property type="match status" value="1"/>
</dbReference>
<dbReference type="AlphaFoldDB" id="A0A0G1PD87"/>
<dbReference type="Pfam" id="PF00534">
    <property type="entry name" value="Glycos_transf_1"/>
    <property type="match status" value="1"/>
</dbReference>
<evidence type="ECO:0000259" key="2">
    <source>
        <dbReference type="Pfam" id="PF00534"/>
    </source>
</evidence>
<dbReference type="EMBL" id="LCMF01000013">
    <property type="protein sequence ID" value="KKU30754.1"/>
    <property type="molecule type" value="Genomic_DNA"/>
</dbReference>
<dbReference type="PANTHER" id="PTHR46401:SF2">
    <property type="entry name" value="GLYCOSYLTRANSFERASE WBBK-RELATED"/>
    <property type="match status" value="1"/>
</dbReference>
<protein>
    <submittedName>
        <fullName evidence="3">Glycosyl transferase group 1</fullName>
    </submittedName>
</protein>
<accession>A0A0G1PD87</accession>
<proteinExistence type="predicted"/>
<evidence type="ECO:0000313" key="3">
    <source>
        <dbReference type="EMBL" id="KKU30754.1"/>
    </source>
</evidence>
<dbReference type="InterPro" id="IPR001296">
    <property type="entry name" value="Glyco_trans_1"/>
</dbReference>
<name>A0A0G1PD87_UNCKA</name>
<dbReference type="Proteomes" id="UP000034732">
    <property type="component" value="Unassembled WGS sequence"/>
</dbReference>
<keyword evidence="1 3" id="KW-0808">Transferase</keyword>
<dbReference type="Gene3D" id="3.40.50.2000">
    <property type="entry name" value="Glycogen Phosphorylase B"/>
    <property type="match status" value="1"/>
</dbReference>
<gene>
    <name evidence="3" type="ORF">UX44_C0013G0002</name>
</gene>
<feature type="domain" description="Glycosyl transferase family 1" evidence="2">
    <location>
        <begin position="200"/>
        <end position="310"/>
    </location>
</feature>
<dbReference type="SUPFAM" id="SSF53756">
    <property type="entry name" value="UDP-Glycosyltransferase/glycogen phosphorylase"/>
    <property type="match status" value="1"/>
</dbReference>
<organism evidence="3 4">
    <name type="scientific">candidate division WWE3 bacterium GW2011_GWA1_46_21</name>
    <dbReference type="NCBI Taxonomy" id="1619107"/>
    <lineage>
        <taxon>Bacteria</taxon>
        <taxon>Katanobacteria</taxon>
    </lineage>
</organism>